<reference evidence="2 3" key="1">
    <citation type="submission" date="2020-07" db="EMBL/GenBank/DDBJ databases">
        <authorList>
            <person name="Feng H."/>
        </authorList>
    </citation>
    <scope>NUCLEOTIDE SEQUENCE [LARGE SCALE GENOMIC DNA]</scope>
    <source>
        <strain evidence="3">s-7</strain>
    </source>
</reference>
<name>A0A7W1XIL0_9ENTE</name>
<comment type="caution">
    <text evidence="2">The sequence shown here is derived from an EMBL/GenBank/DDBJ whole genome shotgun (WGS) entry which is preliminary data.</text>
</comment>
<feature type="domain" description="Phage-Barnase-EndoU-ColicinE5/D-RelE like nuclease 4" evidence="1">
    <location>
        <begin position="4"/>
        <end position="206"/>
    </location>
</feature>
<protein>
    <recommendedName>
        <fullName evidence="1">Phage-Barnase-EndoU-ColicinE5/D-RelE like nuclease 4 domain-containing protein</fullName>
    </recommendedName>
</protein>
<evidence type="ECO:0000313" key="3">
    <source>
        <dbReference type="Proteomes" id="UP000531895"/>
    </source>
</evidence>
<sequence>MDEYSRLAKLKNINITLSNNDKIRFRFKMENLPHLLGLQHIKDIPLFYKYSEKQIYASELLKEIKRGSITQNEIDSSELFKKIYDNRIQYINYEYISNLLINGNVSSFDSQKIKFFDTKLEKIDYIIWDNLNEGYNHLGIGFSIKDNLGHPNTFFYRNNKDYVENQELHNKLTLNVENPQNSKTELFKIYWENVSDSLIGTTHYKKLEKHTDKIGCDVKDLTEDIIHSLNSEEHDKEFIIKEFNLLQMDKAQKIYEPYFLDKYSEFKWNNKEKLFIIKAIKDKNEDLLPHEVSVLLNDFRQKTII</sequence>
<dbReference type="AlphaFoldDB" id="A0A7W1XIL0"/>
<accession>A0A7W1XIL0</accession>
<proteinExistence type="predicted"/>
<dbReference type="InterPro" id="IPR041420">
    <property type="entry name" value="PBECR4"/>
</dbReference>
<gene>
    <name evidence="2" type="ORF">H1Z91_12430</name>
</gene>
<organism evidence="2 3">
    <name type="scientific">Enterococcus lactis</name>
    <dbReference type="NCBI Taxonomy" id="357441"/>
    <lineage>
        <taxon>Bacteria</taxon>
        <taxon>Bacillati</taxon>
        <taxon>Bacillota</taxon>
        <taxon>Bacilli</taxon>
        <taxon>Lactobacillales</taxon>
        <taxon>Enterococcaceae</taxon>
        <taxon>Enterococcus</taxon>
    </lineage>
</organism>
<evidence type="ECO:0000259" key="1">
    <source>
        <dbReference type="Pfam" id="PF18813"/>
    </source>
</evidence>
<evidence type="ECO:0000313" key="2">
    <source>
        <dbReference type="EMBL" id="MBA4547128.1"/>
    </source>
</evidence>
<dbReference type="EMBL" id="JACEIT010000026">
    <property type="protein sequence ID" value="MBA4547128.1"/>
    <property type="molecule type" value="Genomic_DNA"/>
</dbReference>
<dbReference type="Proteomes" id="UP000531895">
    <property type="component" value="Unassembled WGS sequence"/>
</dbReference>
<dbReference type="RefSeq" id="WP_157868084.1">
    <property type="nucleotide sequence ID" value="NZ_BNJW01000028.1"/>
</dbReference>
<dbReference type="Pfam" id="PF18813">
    <property type="entry name" value="PBECR4"/>
    <property type="match status" value="1"/>
</dbReference>